<gene>
    <name evidence="1" type="ORF">NDU88_000637</name>
</gene>
<evidence type="ECO:0000313" key="1">
    <source>
        <dbReference type="EMBL" id="KAJ1196773.1"/>
    </source>
</evidence>
<name>A0AAV7V5M9_PLEWA</name>
<comment type="caution">
    <text evidence="1">The sequence shown here is derived from an EMBL/GenBank/DDBJ whole genome shotgun (WGS) entry which is preliminary data.</text>
</comment>
<organism evidence="1 2">
    <name type="scientific">Pleurodeles waltl</name>
    <name type="common">Iberian ribbed newt</name>
    <dbReference type="NCBI Taxonomy" id="8319"/>
    <lineage>
        <taxon>Eukaryota</taxon>
        <taxon>Metazoa</taxon>
        <taxon>Chordata</taxon>
        <taxon>Craniata</taxon>
        <taxon>Vertebrata</taxon>
        <taxon>Euteleostomi</taxon>
        <taxon>Amphibia</taxon>
        <taxon>Batrachia</taxon>
        <taxon>Caudata</taxon>
        <taxon>Salamandroidea</taxon>
        <taxon>Salamandridae</taxon>
        <taxon>Pleurodelinae</taxon>
        <taxon>Pleurodeles</taxon>
    </lineage>
</organism>
<dbReference type="AlphaFoldDB" id="A0AAV7V5M9"/>
<proteinExistence type="predicted"/>
<evidence type="ECO:0000313" key="2">
    <source>
        <dbReference type="Proteomes" id="UP001066276"/>
    </source>
</evidence>
<reference evidence="1" key="1">
    <citation type="journal article" date="2022" name="bioRxiv">
        <title>Sequencing and chromosome-scale assembly of the giantPleurodeles waltlgenome.</title>
        <authorList>
            <person name="Brown T."/>
            <person name="Elewa A."/>
            <person name="Iarovenko S."/>
            <person name="Subramanian E."/>
            <person name="Araus A.J."/>
            <person name="Petzold A."/>
            <person name="Susuki M."/>
            <person name="Suzuki K.-i.T."/>
            <person name="Hayashi T."/>
            <person name="Toyoda A."/>
            <person name="Oliveira C."/>
            <person name="Osipova E."/>
            <person name="Leigh N.D."/>
            <person name="Simon A."/>
            <person name="Yun M.H."/>
        </authorList>
    </citation>
    <scope>NUCLEOTIDE SEQUENCE</scope>
    <source>
        <strain evidence="1">20211129_DDA</strain>
        <tissue evidence="1">Liver</tissue>
    </source>
</reference>
<keyword evidence="2" id="KW-1185">Reference proteome</keyword>
<dbReference type="EMBL" id="JANPWB010000003">
    <property type="protein sequence ID" value="KAJ1196773.1"/>
    <property type="molecule type" value="Genomic_DNA"/>
</dbReference>
<dbReference type="Proteomes" id="UP001066276">
    <property type="component" value="Chromosome 2_1"/>
</dbReference>
<sequence>MYTITLGKVMIKRSASSGNANGSRENTGKKTEEIPHSQCLLEMRMAPGSIPARKQKKYPTVLIRRILEIFSGIDVGEKIVGFLLLRRIRFDLLPEWINPQILYQERSSVFLHYRRKFVFKWL</sequence>
<protein>
    <submittedName>
        <fullName evidence="1">Uncharacterized protein</fullName>
    </submittedName>
</protein>
<accession>A0AAV7V5M9</accession>